<evidence type="ECO:0000256" key="2">
    <source>
        <dbReference type="ARBA" id="ARBA00022723"/>
    </source>
</evidence>
<dbReference type="Pfam" id="PF01799">
    <property type="entry name" value="Fer2_2"/>
    <property type="match status" value="1"/>
</dbReference>
<dbReference type="Gene3D" id="3.10.20.30">
    <property type="match status" value="1"/>
</dbReference>
<feature type="compositionally biased region" description="Basic and acidic residues" evidence="6">
    <location>
        <begin position="152"/>
        <end position="164"/>
    </location>
</feature>
<evidence type="ECO:0000313" key="8">
    <source>
        <dbReference type="EMBL" id="MDQ0534972.1"/>
    </source>
</evidence>
<keyword evidence="1" id="KW-0001">2Fe-2S</keyword>
<dbReference type="InterPro" id="IPR051452">
    <property type="entry name" value="Diverse_Oxidoreductases"/>
</dbReference>
<sequence length="183" mass="19487">MTVTLTINGAAHRLEVDPSTPLLYVLRGELALNGAKYGCGLGQCGACTVQIDGKAAFSCLTPVSALEGRQIRTVEGLGTAEAPGLLQAAFEAEQAAQCGYCIAGMIMRAQALLDRVAEPDEAQIRAHMQTNLCRCGTHMRILRAIRRAVAMRKEGRKEAQKGTRDAPAGTRQAAAEPVREARP</sequence>
<gene>
    <name evidence="8" type="ORF">QO018_003850</name>
</gene>
<evidence type="ECO:0000256" key="6">
    <source>
        <dbReference type="SAM" id="MobiDB-lite"/>
    </source>
</evidence>
<protein>
    <submittedName>
        <fullName evidence="8">Aerobic-type carbon monoxide dehydrogenase small subunit (CoxS/CutS family)</fullName>
    </submittedName>
</protein>
<reference evidence="8 9" key="1">
    <citation type="submission" date="2023-07" db="EMBL/GenBank/DDBJ databases">
        <title>Genomic Encyclopedia of Type Strains, Phase IV (KMG-IV): sequencing the most valuable type-strain genomes for metagenomic binning, comparative biology and taxonomic classification.</title>
        <authorList>
            <person name="Goeker M."/>
        </authorList>
    </citation>
    <scope>NUCLEOTIDE SEQUENCE [LARGE SCALE GENOMIC DNA]</scope>
    <source>
        <strain evidence="8 9">DSM 19922</strain>
    </source>
</reference>
<dbReference type="PROSITE" id="PS00197">
    <property type="entry name" value="2FE2S_FER_1"/>
    <property type="match status" value="1"/>
</dbReference>
<dbReference type="Gene3D" id="1.10.150.120">
    <property type="entry name" value="[2Fe-2S]-binding domain"/>
    <property type="match status" value="1"/>
</dbReference>
<dbReference type="EMBL" id="JAUSVU010000015">
    <property type="protein sequence ID" value="MDQ0534972.1"/>
    <property type="molecule type" value="Genomic_DNA"/>
</dbReference>
<dbReference type="SUPFAM" id="SSF54292">
    <property type="entry name" value="2Fe-2S ferredoxin-like"/>
    <property type="match status" value="1"/>
</dbReference>
<dbReference type="SUPFAM" id="SSF47741">
    <property type="entry name" value="CO dehydrogenase ISP C-domain like"/>
    <property type="match status" value="1"/>
</dbReference>
<keyword evidence="9" id="KW-1185">Reference proteome</keyword>
<dbReference type="Pfam" id="PF00111">
    <property type="entry name" value="Fer2"/>
    <property type="match status" value="1"/>
</dbReference>
<dbReference type="Proteomes" id="UP001244552">
    <property type="component" value="Unassembled WGS sequence"/>
</dbReference>
<evidence type="ECO:0000256" key="4">
    <source>
        <dbReference type="ARBA" id="ARBA00023004"/>
    </source>
</evidence>
<dbReference type="InterPro" id="IPR012675">
    <property type="entry name" value="Beta-grasp_dom_sf"/>
</dbReference>
<dbReference type="PROSITE" id="PS51085">
    <property type="entry name" value="2FE2S_FER_2"/>
    <property type="match status" value="1"/>
</dbReference>
<keyword evidence="2" id="KW-0479">Metal-binding</keyword>
<accession>A0ABU0MND0</accession>
<evidence type="ECO:0000256" key="5">
    <source>
        <dbReference type="ARBA" id="ARBA00023014"/>
    </source>
</evidence>
<feature type="domain" description="2Fe-2S ferredoxin-type" evidence="7">
    <location>
        <begin position="1"/>
        <end position="77"/>
    </location>
</feature>
<dbReference type="CDD" id="cd00207">
    <property type="entry name" value="fer2"/>
    <property type="match status" value="1"/>
</dbReference>
<dbReference type="InterPro" id="IPR036010">
    <property type="entry name" value="2Fe-2S_ferredoxin-like_sf"/>
</dbReference>
<evidence type="ECO:0000256" key="1">
    <source>
        <dbReference type="ARBA" id="ARBA00022714"/>
    </source>
</evidence>
<evidence type="ECO:0000313" key="9">
    <source>
        <dbReference type="Proteomes" id="UP001244552"/>
    </source>
</evidence>
<dbReference type="InterPro" id="IPR006058">
    <property type="entry name" value="2Fe2S_fd_BS"/>
</dbReference>
<evidence type="ECO:0000256" key="3">
    <source>
        <dbReference type="ARBA" id="ARBA00023002"/>
    </source>
</evidence>
<keyword evidence="4" id="KW-0408">Iron</keyword>
<comment type="caution">
    <text evidence="8">The sequence shown here is derived from an EMBL/GenBank/DDBJ whole genome shotgun (WGS) entry which is preliminary data.</text>
</comment>
<feature type="region of interest" description="Disordered" evidence="6">
    <location>
        <begin position="152"/>
        <end position="183"/>
    </location>
</feature>
<dbReference type="PANTHER" id="PTHR44379:SF6">
    <property type="entry name" value="BLR6046 PROTEIN"/>
    <property type="match status" value="1"/>
</dbReference>
<organism evidence="8 9">
    <name type="scientific">Azospirillum picis</name>
    <dbReference type="NCBI Taxonomy" id="488438"/>
    <lineage>
        <taxon>Bacteria</taxon>
        <taxon>Pseudomonadati</taxon>
        <taxon>Pseudomonadota</taxon>
        <taxon>Alphaproteobacteria</taxon>
        <taxon>Rhodospirillales</taxon>
        <taxon>Azospirillaceae</taxon>
        <taxon>Azospirillum</taxon>
    </lineage>
</organism>
<dbReference type="InterPro" id="IPR036884">
    <property type="entry name" value="2Fe-2S-bd_dom_sf"/>
</dbReference>
<evidence type="ECO:0000259" key="7">
    <source>
        <dbReference type="PROSITE" id="PS51085"/>
    </source>
</evidence>
<keyword evidence="5" id="KW-0411">Iron-sulfur</keyword>
<dbReference type="RefSeq" id="WP_209986718.1">
    <property type="nucleotide sequence ID" value="NZ_JAGINO010000019.1"/>
</dbReference>
<dbReference type="InterPro" id="IPR001041">
    <property type="entry name" value="2Fe-2S_ferredoxin-type"/>
</dbReference>
<proteinExistence type="predicted"/>
<dbReference type="InterPro" id="IPR002888">
    <property type="entry name" value="2Fe-2S-bd"/>
</dbReference>
<keyword evidence="3" id="KW-0560">Oxidoreductase</keyword>
<dbReference type="PANTHER" id="PTHR44379">
    <property type="entry name" value="OXIDOREDUCTASE WITH IRON-SULFUR SUBUNIT"/>
    <property type="match status" value="1"/>
</dbReference>
<name>A0ABU0MND0_9PROT</name>